<evidence type="ECO:0000256" key="11">
    <source>
        <dbReference type="RuleBase" id="RU361157"/>
    </source>
</evidence>
<keyword evidence="4 11" id="KW-1003">Cell membrane</keyword>
<feature type="transmembrane region" description="Helical" evidence="11">
    <location>
        <begin position="182"/>
        <end position="200"/>
    </location>
</feature>
<accession>A0A9X3CRD3</accession>
<dbReference type="GO" id="GO:0043190">
    <property type="term" value="C:ATP-binding cassette (ABC) transporter complex"/>
    <property type="evidence" value="ECO:0007669"/>
    <property type="project" value="InterPro"/>
</dbReference>
<organism evidence="13 14">
    <name type="scientific">Vibrio qingdaonensis</name>
    <dbReference type="NCBI Taxonomy" id="2829491"/>
    <lineage>
        <taxon>Bacteria</taxon>
        <taxon>Pseudomonadati</taxon>
        <taxon>Pseudomonadota</taxon>
        <taxon>Gammaproteobacteria</taxon>
        <taxon>Vibrionales</taxon>
        <taxon>Vibrionaceae</taxon>
        <taxon>Vibrio</taxon>
    </lineage>
</organism>
<dbReference type="GO" id="GO:0140359">
    <property type="term" value="F:ABC-type transporter activity"/>
    <property type="evidence" value="ECO:0007669"/>
    <property type="project" value="InterPro"/>
</dbReference>
<dbReference type="InterPro" id="IPR000412">
    <property type="entry name" value="ABC_2_transport"/>
</dbReference>
<feature type="transmembrane region" description="Helical" evidence="11">
    <location>
        <begin position="70"/>
        <end position="86"/>
    </location>
</feature>
<evidence type="ECO:0000256" key="8">
    <source>
        <dbReference type="ARBA" id="ARBA00022989"/>
    </source>
</evidence>
<protein>
    <recommendedName>
        <fullName evidence="11">Transport permease protein</fullName>
    </recommendedName>
</protein>
<evidence type="ECO:0000259" key="12">
    <source>
        <dbReference type="PROSITE" id="PS51012"/>
    </source>
</evidence>
<keyword evidence="10 11" id="KW-0472">Membrane</keyword>
<feature type="transmembrane region" description="Helical" evidence="11">
    <location>
        <begin position="33"/>
        <end position="58"/>
    </location>
</feature>
<keyword evidence="5" id="KW-0762">Sugar transport</keyword>
<evidence type="ECO:0000313" key="13">
    <source>
        <dbReference type="EMBL" id="MCW8348134.1"/>
    </source>
</evidence>
<keyword evidence="8 11" id="KW-1133">Transmembrane helix</keyword>
<evidence type="ECO:0000256" key="4">
    <source>
        <dbReference type="ARBA" id="ARBA00022475"/>
    </source>
</evidence>
<dbReference type="Pfam" id="PF01061">
    <property type="entry name" value="ABC2_membrane"/>
    <property type="match status" value="1"/>
</dbReference>
<comment type="caution">
    <text evidence="13">The sequence shown here is derived from an EMBL/GenBank/DDBJ whole genome shotgun (WGS) entry which is preliminary data.</text>
</comment>
<dbReference type="PROSITE" id="PS51012">
    <property type="entry name" value="ABC_TM2"/>
    <property type="match status" value="1"/>
</dbReference>
<dbReference type="GO" id="GO:0015774">
    <property type="term" value="P:polysaccharide transport"/>
    <property type="evidence" value="ECO:0007669"/>
    <property type="project" value="UniProtKB-KW"/>
</dbReference>
<keyword evidence="9" id="KW-0625">Polysaccharide transport</keyword>
<dbReference type="PANTHER" id="PTHR30413">
    <property type="entry name" value="INNER MEMBRANE TRANSPORT PERMEASE"/>
    <property type="match status" value="1"/>
</dbReference>
<comment type="subcellular location">
    <subcellularLocation>
        <location evidence="11">Cell inner membrane</location>
        <topology evidence="11">Multi-pass membrane protein</topology>
    </subcellularLocation>
    <subcellularLocation>
        <location evidence="1">Cell membrane</location>
        <topology evidence="1">Multi-pass membrane protein</topology>
    </subcellularLocation>
</comment>
<evidence type="ECO:0000256" key="10">
    <source>
        <dbReference type="ARBA" id="ARBA00023136"/>
    </source>
</evidence>
<reference evidence="13" key="1">
    <citation type="submission" date="2022-02" db="EMBL/GenBank/DDBJ databases">
        <title>Vibrio sp. nov, a new bacterium isolated from seawater.</title>
        <authorList>
            <person name="Yuan Y."/>
        </authorList>
    </citation>
    <scope>NUCLEOTIDE SEQUENCE</scope>
    <source>
        <strain evidence="13">ZSDZ65</strain>
    </source>
</reference>
<keyword evidence="6 11" id="KW-0812">Transmembrane</keyword>
<dbReference type="InterPro" id="IPR047817">
    <property type="entry name" value="ABC2_TM_bact-type"/>
</dbReference>
<keyword evidence="3 11" id="KW-0813">Transport</keyword>
<evidence type="ECO:0000256" key="7">
    <source>
        <dbReference type="ARBA" id="ARBA00022903"/>
    </source>
</evidence>
<evidence type="ECO:0000256" key="1">
    <source>
        <dbReference type="ARBA" id="ARBA00004651"/>
    </source>
</evidence>
<evidence type="ECO:0000256" key="6">
    <source>
        <dbReference type="ARBA" id="ARBA00022692"/>
    </source>
</evidence>
<evidence type="ECO:0000256" key="2">
    <source>
        <dbReference type="ARBA" id="ARBA00007783"/>
    </source>
</evidence>
<gene>
    <name evidence="13" type="ORF">MD535_19265</name>
</gene>
<dbReference type="PRINTS" id="PR00164">
    <property type="entry name" value="ABC2TRNSPORT"/>
</dbReference>
<keyword evidence="14" id="KW-1185">Reference proteome</keyword>
<evidence type="ECO:0000256" key="3">
    <source>
        <dbReference type="ARBA" id="ARBA00022448"/>
    </source>
</evidence>
<dbReference type="PANTHER" id="PTHR30413:SF10">
    <property type="entry name" value="CAPSULE POLYSACCHARIDE EXPORT INNER-MEMBRANE PROTEIN CTRC"/>
    <property type="match status" value="1"/>
</dbReference>
<dbReference type="InterPro" id="IPR013525">
    <property type="entry name" value="ABC2_TM"/>
</dbReference>
<evidence type="ECO:0000313" key="14">
    <source>
        <dbReference type="Proteomes" id="UP001155587"/>
    </source>
</evidence>
<sequence length="267" mass="30638">MKLQDYFLSSIKNRDMLFALSSREVQSRYRGSLLASGWLLLTPFFMLLVYLFVFGTVLQSRWSTGEESQSEFALILFLGLILFNFFSESLNRSTSLIVSNENYVKKVVFPLEIIPLSLIVCNIIQLIISLVVWYIGYYLVFDTVQSTSLYVIPIVLPFVIMVLAITYILSALGVYVRDISQMIALITTGLMFLSPLFFPLEKIPEGFRFIVNFNPITIPINNLRQALYWGGEPNWNQLALYSLIALLLLVLSIWFFDKLRDGFADVL</sequence>
<dbReference type="PIRSF" id="PIRSF006648">
    <property type="entry name" value="DrrB"/>
    <property type="match status" value="1"/>
</dbReference>
<feature type="transmembrane region" description="Helical" evidence="11">
    <location>
        <begin position="107"/>
        <end position="135"/>
    </location>
</feature>
<name>A0A9X3CRD3_9VIBR</name>
<evidence type="ECO:0000256" key="9">
    <source>
        <dbReference type="ARBA" id="ARBA00023047"/>
    </source>
</evidence>
<dbReference type="EMBL" id="JAKRRY010000032">
    <property type="protein sequence ID" value="MCW8348134.1"/>
    <property type="molecule type" value="Genomic_DNA"/>
</dbReference>
<dbReference type="AlphaFoldDB" id="A0A9X3CRD3"/>
<feature type="transmembrane region" description="Helical" evidence="11">
    <location>
        <begin position="238"/>
        <end position="256"/>
    </location>
</feature>
<feature type="transmembrane region" description="Helical" evidence="11">
    <location>
        <begin position="147"/>
        <end position="170"/>
    </location>
</feature>
<feature type="domain" description="ABC transmembrane type-2" evidence="12">
    <location>
        <begin position="34"/>
        <end position="259"/>
    </location>
</feature>
<comment type="similarity">
    <text evidence="2 11">Belongs to the ABC-2 integral membrane protein family.</text>
</comment>
<proteinExistence type="inferred from homology"/>
<evidence type="ECO:0000256" key="5">
    <source>
        <dbReference type="ARBA" id="ARBA00022597"/>
    </source>
</evidence>
<dbReference type="Proteomes" id="UP001155587">
    <property type="component" value="Unassembled WGS sequence"/>
</dbReference>
<dbReference type="GO" id="GO:0015920">
    <property type="term" value="P:lipopolysaccharide transport"/>
    <property type="evidence" value="ECO:0007669"/>
    <property type="project" value="TreeGrafter"/>
</dbReference>
<dbReference type="RefSeq" id="WP_265676742.1">
    <property type="nucleotide sequence ID" value="NZ_JAKRRY010000032.1"/>
</dbReference>
<keyword evidence="7" id="KW-0972">Capsule biogenesis/degradation</keyword>